<dbReference type="GO" id="GO:0016020">
    <property type="term" value="C:membrane"/>
    <property type="evidence" value="ECO:0007669"/>
    <property type="project" value="InterPro"/>
</dbReference>
<evidence type="ECO:0000313" key="3">
    <source>
        <dbReference type="Proteomes" id="UP000821853"/>
    </source>
</evidence>
<protein>
    <recommendedName>
        <fullName evidence="1">ABC transporter domain-containing protein</fullName>
    </recommendedName>
</protein>
<dbReference type="InterPro" id="IPR017871">
    <property type="entry name" value="ABC_transporter-like_CS"/>
</dbReference>
<dbReference type="InterPro" id="IPR003439">
    <property type="entry name" value="ABC_transporter-like_ATP-bd"/>
</dbReference>
<feature type="domain" description="ABC transporter" evidence="1">
    <location>
        <begin position="40"/>
        <end position="276"/>
    </location>
</feature>
<evidence type="ECO:0000313" key="2">
    <source>
        <dbReference type="EMBL" id="KAH9376733.1"/>
    </source>
</evidence>
<dbReference type="GO" id="GO:0005524">
    <property type="term" value="F:ATP binding"/>
    <property type="evidence" value="ECO:0007669"/>
    <property type="project" value="InterPro"/>
</dbReference>
<dbReference type="VEuPathDB" id="VectorBase:HLOH_043094"/>
<dbReference type="Gene3D" id="3.40.50.300">
    <property type="entry name" value="P-loop containing nucleotide triphosphate hydrolases"/>
    <property type="match status" value="1"/>
</dbReference>
<accession>A0A9J6GMA7</accession>
<dbReference type="InterPro" id="IPR027417">
    <property type="entry name" value="P-loop_NTPase"/>
</dbReference>
<dbReference type="OMA" id="MSTHDME"/>
<dbReference type="CDD" id="cd03263">
    <property type="entry name" value="ABC_subfamily_A"/>
    <property type="match status" value="1"/>
</dbReference>
<dbReference type="PANTHER" id="PTHR19229">
    <property type="entry name" value="ATP-BINDING CASSETTE TRANSPORTER SUBFAMILY A ABCA"/>
    <property type="match status" value="1"/>
</dbReference>
<gene>
    <name evidence="2" type="ORF">HPB48_010971</name>
</gene>
<comment type="caution">
    <text evidence="2">The sequence shown here is derived from an EMBL/GenBank/DDBJ whole genome shotgun (WGS) entry which is preliminary data.</text>
</comment>
<dbReference type="PROSITE" id="PS00211">
    <property type="entry name" value="ABC_TRANSPORTER_1"/>
    <property type="match status" value="1"/>
</dbReference>
<dbReference type="AlphaFoldDB" id="A0A9J6GMA7"/>
<dbReference type="SUPFAM" id="SSF52540">
    <property type="entry name" value="P-loop containing nucleoside triphosphate hydrolases"/>
    <property type="match status" value="1"/>
</dbReference>
<dbReference type="GO" id="GO:0016887">
    <property type="term" value="F:ATP hydrolysis activity"/>
    <property type="evidence" value="ECO:0007669"/>
    <property type="project" value="InterPro"/>
</dbReference>
<name>A0A9J6GMA7_HAELO</name>
<dbReference type="GO" id="GO:0140359">
    <property type="term" value="F:ABC-type transporter activity"/>
    <property type="evidence" value="ECO:0007669"/>
    <property type="project" value="InterPro"/>
</dbReference>
<proteinExistence type="predicted"/>
<dbReference type="Proteomes" id="UP000821853">
    <property type="component" value="Unassembled WGS sequence"/>
</dbReference>
<dbReference type="InterPro" id="IPR026082">
    <property type="entry name" value="ABCA"/>
</dbReference>
<keyword evidence="3" id="KW-1185">Reference proteome</keyword>
<dbReference type="OrthoDB" id="6513039at2759"/>
<reference evidence="2 3" key="1">
    <citation type="journal article" date="2020" name="Cell">
        <title>Large-Scale Comparative Analyses of Tick Genomes Elucidate Their Genetic Diversity and Vector Capacities.</title>
        <authorList>
            <consortium name="Tick Genome and Microbiome Consortium (TIGMIC)"/>
            <person name="Jia N."/>
            <person name="Wang J."/>
            <person name="Shi W."/>
            <person name="Du L."/>
            <person name="Sun Y."/>
            <person name="Zhan W."/>
            <person name="Jiang J.F."/>
            <person name="Wang Q."/>
            <person name="Zhang B."/>
            <person name="Ji P."/>
            <person name="Bell-Sakyi L."/>
            <person name="Cui X.M."/>
            <person name="Yuan T.T."/>
            <person name="Jiang B.G."/>
            <person name="Yang W.F."/>
            <person name="Lam T.T."/>
            <person name="Chang Q.C."/>
            <person name="Ding S.J."/>
            <person name="Wang X.J."/>
            <person name="Zhu J.G."/>
            <person name="Ruan X.D."/>
            <person name="Zhao L."/>
            <person name="Wei J.T."/>
            <person name="Ye R.Z."/>
            <person name="Que T.C."/>
            <person name="Du C.H."/>
            <person name="Zhou Y.H."/>
            <person name="Cheng J.X."/>
            <person name="Dai P.F."/>
            <person name="Guo W.B."/>
            <person name="Han X.H."/>
            <person name="Huang E.J."/>
            <person name="Li L.F."/>
            <person name="Wei W."/>
            <person name="Gao Y.C."/>
            <person name="Liu J.Z."/>
            <person name="Shao H.Z."/>
            <person name="Wang X."/>
            <person name="Wang C.C."/>
            <person name="Yang T.C."/>
            <person name="Huo Q.B."/>
            <person name="Li W."/>
            <person name="Chen H.Y."/>
            <person name="Chen S.E."/>
            <person name="Zhou L.G."/>
            <person name="Ni X.B."/>
            <person name="Tian J.H."/>
            <person name="Sheng Y."/>
            <person name="Liu T."/>
            <person name="Pan Y.S."/>
            <person name="Xia L.Y."/>
            <person name="Li J."/>
            <person name="Zhao F."/>
            <person name="Cao W.C."/>
        </authorList>
    </citation>
    <scope>NUCLEOTIDE SEQUENCE [LARGE SCALE GENOMIC DNA]</scope>
    <source>
        <strain evidence="2">HaeL-2018</strain>
    </source>
</reference>
<sequence length="353" mass="39084">MAFKGVRTQWCNRLYNLRRKFGFTTNPIEVGPPHKITEKESMEHLVLHCHKLRPPARVNATIQQALGFEDGVDNALDVHTTKERLQLWQRSVRLGVLTPTSGSVTVAGHEIGSTAARKSVGFCPQFDVFFTDLTVSEHLRYFSLLRGVDYSKTSNNVKQLLSRIELEDKVNAFPDELSGGMKRKLSLALALVTGPSVLILDEPTTGMDPDTRRTIWQLVQELRGKKTTIVMSTHDMEEADVLGDRIIVMYSGRVVCNGSPSFLKNACGVGYELNIEKAQTGLNVPGVLAVVREVAPEATVKAEKEGEVCIALHTFKRAGFPRMFNVLETKGRTELGVQSLGVSVATMKDAYIK</sequence>
<dbReference type="PROSITE" id="PS50893">
    <property type="entry name" value="ABC_TRANSPORTER_2"/>
    <property type="match status" value="1"/>
</dbReference>
<dbReference type="PANTHER" id="PTHR19229:SF250">
    <property type="entry name" value="ABC TRANSPORTER DOMAIN-CONTAINING PROTEIN-RELATED"/>
    <property type="match status" value="1"/>
</dbReference>
<dbReference type="Pfam" id="PF00005">
    <property type="entry name" value="ABC_tran"/>
    <property type="match status" value="1"/>
</dbReference>
<dbReference type="GO" id="GO:0005319">
    <property type="term" value="F:lipid transporter activity"/>
    <property type="evidence" value="ECO:0007669"/>
    <property type="project" value="TreeGrafter"/>
</dbReference>
<dbReference type="EMBL" id="JABSTR010000008">
    <property type="protein sequence ID" value="KAH9376733.1"/>
    <property type="molecule type" value="Genomic_DNA"/>
</dbReference>
<evidence type="ECO:0000259" key="1">
    <source>
        <dbReference type="PROSITE" id="PS50893"/>
    </source>
</evidence>
<organism evidence="2 3">
    <name type="scientific">Haemaphysalis longicornis</name>
    <name type="common">Bush tick</name>
    <dbReference type="NCBI Taxonomy" id="44386"/>
    <lineage>
        <taxon>Eukaryota</taxon>
        <taxon>Metazoa</taxon>
        <taxon>Ecdysozoa</taxon>
        <taxon>Arthropoda</taxon>
        <taxon>Chelicerata</taxon>
        <taxon>Arachnida</taxon>
        <taxon>Acari</taxon>
        <taxon>Parasitiformes</taxon>
        <taxon>Ixodida</taxon>
        <taxon>Ixodoidea</taxon>
        <taxon>Ixodidae</taxon>
        <taxon>Haemaphysalinae</taxon>
        <taxon>Haemaphysalis</taxon>
    </lineage>
</organism>